<dbReference type="PANTHER" id="PTHR30185:SF18">
    <property type="entry name" value="TRANSCRIPTIONAL REGULATOR MTLR"/>
    <property type="match status" value="1"/>
</dbReference>
<dbReference type="Proteomes" id="UP001290462">
    <property type="component" value="Unassembled WGS sequence"/>
</dbReference>
<comment type="caution">
    <text evidence="4">The sequence shown here is derived from an EMBL/GenBank/DDBJ whole genome shotgun (WGS) entry which is preliminary data.</text>
</comment>
<keyword evidence="1" id="KW-0805">Transcription regulation</keyword>
<dbReference type="RefSeq" id="WP_015075121.1">
    <property type="nucleotide sequence ID" value="NZ_BJOJ01000060.1"/>
</dbReference>
<dbReference type="AlphaFoldDB" id="A0AAW9JW28"/>
<keyword evidence="2" id="KW-0804">Transcription</keyword>
<dbReference type="InterPro" id="IPR036388">
    <property type="entry name" value="WH-like_DNA-bd_sf"/>
</dbReference>
<protein>
    <submittedName>
        <fullName evidence="4">Helix-turn-helix domain-containing protein</fullName>
    </submittedName>
</protein>
<evidence type="ECO:0000313" key="5">
    <source>
        <dbReference type="Proteomes" id="UP001290462"/>
    </source>
</evidence>
<evidence type="ECO:0000313" key="4">
    <source>
        <dbReference type="EMBL" id="MDZ5759818.1"/>
    </source>
</evidence>
<gene>
    <name evidence="4" type="ORF">RAK27_14245</name>
</gene>
<sequence>MRIEDFLEKKEGLQIAILKKLVLENGKISYEDLRNYLGISKASLESYLEELESYLSEYQGDCRVKSDGSKIELFVSNHFSIVTVYTDYVKRSLKFQLIDYAFKHQKFTAVKITNDLSISESSLFRKIKESNDLLKEFNIQIKNGSLHGEELQIRYFYFQLYWLVTPNEKFQETVLPAQIHNLINGFEKELDIKISDFSRIRVHLWFAISKKRANISEKIYKNSQKKLKLYENDRLYKQVRQLILLYFSRYSIEVGEEESMLHFIFLTTQSILSEKDFINYDLIRSRRTPTALVDTLLRETVLHYYLPVKPSLALERKISYYLSQINGTLYFFEGALEIYDREDFLAQESKVWRKNLKNLSEELLTTALANFNQKATSLNTLQGLTLLEYSSVLSIVDFKISKELHIGIDLNLMEMHTEILTQMLELNLKNVTGITVEEYKKQRNYDLVITNNLAFSEYPKGTEIYVTSDFFSSYDLKQIKSRINELKI</sequence>
<evidence type="ECO:0000256" key="2">
    <source>
        <dbReference type="ARBA" id="ARBA00023163"/>
    </source>
</evidence>
<evidence type="ECO:0000259" key="3">
    <source>
        <dbReference type="Pfam" id="PF05043"/>
    </source>
</evidence>
<dbReference type="InterPro" id="IPR007737">
    <property type="entry name" value="Mga_HTH"/>
</dbReference>
<feature type="domain" description="Mga helix-turn-helix" evidence="3">
    <location>
        <begin position="78"/>
        <end position="161"/>
    </location>
</feature>
<organism evidence="4 5">
    <name type="scientific">Carnobacterium maltaromaticum</name>
    <name type="common">Carnobacterium piscicola</name>
    <dbReference type="NCBI Taxonomy" id="2751"/>
    <lineage>
        <taxon>Bacteria</taxon>
        <taxon>Bacillati</taxon>
        <taxon>Bacillota</taxon>
        <taxon>Bacilli</taxon>
        <taxon>Lactobacillales</taxon>
        <taxon>Carnobacteriaceae</taxon>
        <taxon>Carnobacterium</taxon>
    </lineage>
</organism>
<evidence type="ECO:0000256" key="1">
    <source>
        <dbReference type="ARBA" id="ARBA00023015"/>
    </source>
</evidence>
<dbReference type="PANTHER" id="PTHR30185">
    <property type="entry name" value="CRYPTIC BETA-GLUCOSIDE BGL OPERON ANTITERMINATOR"/>
    <property type="match status" value="1"/>
</dbReference>
<dbReference type="Pfam" id="PF05043">
    <property type="entry name" value="Mga"/>
    <property type="match status" value="1"/>
</dbReference>
<proteinExistence type="predicted"/>
<dbReference type="Gene3D" id="1.10.10.10">
    <property type="entry name" value="Winged helix-like DNA-binding domain superfamily/Winged helix DNA-binding domain"/>
    <property type="match status" value="1"/>
</dbReference>
<accession>A0AAW9JW28</accession>
<name>A0AAW9JW28_CARML</name>
<reference evidence="4" key="1">
    <citation type="submission" date="2023-08" db="EMBL/GenBank/DDBJ databases">
        <title>Genomic characterization of piscicolin 126 produced by Carnobacterium maltaromaticum CM22 strain isolated from salmon (Salmo salar).</title>
        <authorList>
            <person name="Gonzalez-Gragera E."/>
            <person name="Garcia-Lopez J.D."/>
            <person name="Teso-Perez C."/>
            <person name="Gimenez-Hernandez I."/>
            <person name="Peralta-Sanchez J.M."/>
            <person name="Valdivia E."/>
            <person name="Montalban-Lopez M."/>
            <person name="Martin-Platero A.M."/>
            <person name="Banos A."/>
            <person name="Martinez-Bueno M."/>
        </authorList>
    </citation>
    <scope>NUCLEOTIDE SEQUENCE</scope>
    <source>
        <strain evidence="4">CM22</strain>
    </source>
</reference>
<dbReference type="InterPro" id="IPR050661">
    <property type="entry name" value="BglG_antiterminators"/>
</dbReference>
<dbReference type="EMBL" id="JAVBVO010000004">
    <property type="protein sequence ID" value="MDZ5759818.1"/>
    <property type="molecule type" value="Genomic_DNA"/>
</dbReference>
<dbReference type="GeneID" id="83604482"/>